<accession>A0A1B4V751</accession>
<dbReference type="RefSeq" id="WP_096461777.1">
    <property type="nucleotide sequence ID" value="NZ_AP014936.1"/>
</dbReference>
<dbReference type="KEGG" id="sva:SVA_2818"/>
<evidence type="ECO:0000313" key="2">
    <source>
        <dbReference type="Proteomes" id="UP000218899"/>
    </source>
</evidence>
<sequence>MDEDLDRMTREELIVETKKLRQGIRRHRDSSRHELCWHHPSLWGLLPEQTDPLPVVPEWPEFMRGCVRYRQSLDEQAPNAPRTSERYET</sequence>
<reference evidence="1 2" key="1">
    <citation type="submission" date="2015-08" db="EMBL/GenBank/DDBJ databases">
        <title>Complete genome sequence of Sulfurifustis variabilis.</title>
        <authorList>
            <person name="Miura A."/>
            <person name="Kojima H."/>
            <person name="Fukui M."/>
        </authorList>
    </citation>
    <scope>NUCLEOTIDE SEQUENCE [LARGE SCALE GENOMIC DNA]</scope>
    <source>
        <strain evidence="2">skN76</strain>
    </source>
</reference>
<protein>
    <submittedName>
        <fullName evidence="1">Uncharacterized protein</fullName>
    </submittedName>
</protein>
<organism evidence="1 2">
    <name type="scientific">Sulfurifustis variabilis</name>
    <dbReference type="NCBI Taxonomy" id="1675686"/>
    <lineage>
        <taxon>Bacteria</taxon>
        <taxon>Pseudomonadati</taxon>
        <taxon>Pseudomonadota</taxon>
        <taxon>Gammaproteobacteria</taxon>
        <taxon>Acidiferrobacterales</taxon>
        <taxon>Acidiferrobacteraceae</taxon>
        <taxon>Sulfurifustis</taxon>
    </lineage>
</organism>
<proteinExistence type="predicted"/>
<gene>
    <name evidence="1" type="ORF">SVA_2818</name>
</gene>
<dbReference type="Proteomes" id="UP000218899">
    <property type="component" value="Chromosome"/>
</dbReference>
<name>A0A1B4V751_9GAMM</name>
<keyword evidence="2" id="KW-1185">Reference proteome</keyword>
<dbReference type="OrthoDB" id="962952at2"/>
<dbReference type="AlphaFoldDB" id="A0A1B4V751"/>
<dbReference type="EMBL" id="AP014936">
    <property type="protein sequence ID" value="BAU49366.1"/>
    <property type="molecule type" value="Genomic_DNA"/>
</dbReference>
<evidence type="ECO:0000313" key="1">
    <source>
        <dbReference type="EMBL" id="BAU49366.1"/>
    </source>
</evidence>